<dbReference type="PANTHER" id="PTHR11528">
    <property type="entry name" value="HEAT SHOCK PROTEIN 90 FAMILY MEMBER"/>
    <property type="match status" value="1"/>
</dbReference>
<dbReference type="GO" id="GO:0016887">
    <property type="term" value="F:ATP hydrolysis activity"/>
    <property type="evidence" value="ECO:0007669"/>
    <property type="project" value="InterPro"/>
</dbReference>
<organism evidence="5 6">
    <name type="scientific">Artemisia annua</name>
    <name type="common">Sweet wormwood</name>
    <dbReference type="NCBI Taxonomy" id="35608"/>
    <lineage>
        <taxon>Eukaryota</taxon>
        <taxon>Viridiplantae</taxon>
        <taxon>Streptophyta</taxon>
        <taxon>Embryophyta</taxon>
        <taxon>Tracheophyta</taxon>
        <taxon>Spermatophyta</taxon>
        <taxon>Magnoliopsida</taxon>
        <taxon>eudicotyledons</taxon>
        <taxon>Gunneridae</taxon>
        <taxon>Pentapetalae</taxon>
        <taxon>asterids</taxon>
        <taxon>campanulids</taxon>
        <taxon>Asterales</taxon>
        <taxon>Asteraceae</taxon>
        <taxon>Asteroideae</taxon>
        <taxon>Anthemideae</taxon>
        <taxon>Artemisiinae</taxon>
        <taxon>Artemisia</taxon>
    </lineage>
</organism>
<dbReference type="EMBL" id="PKPP01000542">
    <property type="protein sequence ID" value="PWA91438.1"/>
    <property type="molecule type" value="Genomic_DNA"/>
</dbReference>
<evidence type="ECO:0000256" key="4">
    <source>
        <dbReference type="ARBA" id="ARBA00023186"/>
    </source>
</evidence>
<evidence type="ECO:0000313" key="5">
    <source>
        <dbReference type="EMBL" id="PWA91438.1"/>
    </source>
</evidence>
<evidence type="ECO:0000256" key="3">
    <source>
        <dbReference type="ARBA" id="ARBA00022840"/>
    </source>
</evidence>
<gene>
    <name evidence="5" type="ORF">CTI12_AA093320</name>
</gene>
<dbReference type="OrthoDB" id="28737at2759"/>
<dbReference type="AlphaFoldDB" id="A0A2U1Q080"/>
<evidence type="ECO:0000256" key="1">
    <source>
        <dbReference type="ARBA" id="ARBA00008239"/>
    </source>
</evidence>
<keyword evidence="3" id="KW-0067">ATP-binding</keyword>
<name>A0A2U1Q080_ARTAN</name>
<dbReference type="Proteomes" id="UP000245207">
    <property type="component" value="Unassembled WGS sequence"/>
</dbReference>
<dbReference type="InterPro" id="IPR036890">
    <property type="entry name" value="HATPase_C_sf"/>
</dbReference>
<comment type="caution">
    <text evidence="5">The sequence shown here is derived from an EMBL/GenBank/DDBJ whole genome shotgun (WGS) entry which is preliminary data.</text>
</comment>
<accession>A0A2U1Q080</accession>
<dbReference type="Gene3D" id="3.30.565.10">
    <property type="entry name" value="Histidine kinase-like ATPase, C-terminal domain"/>
    <property type="match status" value="1"/>
</dbReference>
<keyword evidence="6" id="KW-1185">Reference proteome</keyword>
<dbReference type="GO" id="GO:0005524">
    <property type="term" value="F:ATP binding"/>
    <property type="evidence" value="ECO:0007669"/>
    <property type="project" value="UniProtKB-KW"/>
</dbReference>
<dbReference type="GO" id="GO:0140662">
    <property type="term" value="F:ATP-dependent protein folding chaperone"/>
    <property type="evidence" value="ECO:0007669"/>
    <property type="project" value="InterPro"/>
</dbReference>
<dbReference type="GO" id="GO:0051082">
    <property type="term" value="F:unfolded protein binding"/>
    <property type="evidence" value="ECO:0007669"/>
    <property type="project" value="InterPro"/>
</dbReference>
<proteinExistence type="inferred from homology"/>
<keyword evidence="4" id="KW-0143">Chaperone</keyword>
<dbReference type="SUPFAM" id="SSF55874">
    <property type="entry name" value="ATPase domain of HSP90 chaperone/DNA topoisomerase II/histidine kinase"/>
    <property type="match status" value="1"/>
</dbReference>
<evidence type="ECO:0000313" key="6">
    <source>
        <dbReference type="Proteomes" id="UP000245207"/>
    </source>
</evidence>
<evidence type="ECO:0000256" key="2">
    <source>
        <dbReference type="ARBA" id="ARBA00022741"/>
    </source>
</evidence>
<reference evidence="5 6" key="1">
    <citation type="journal article" date="2018" name="Mol. Plant">
        <title>The genome of Artemisia annua provides insight into the evolution of Asteraceae family and artemisinin biosynthesis.</title>
        <authorList>
            <person name="Shen Q."/>
            <person name="Zhang L."/>
            <person name="Liao Z."/>
            <person name="Wang S."/>
            <person name="Yan T."/>
            <person name="Shi P."/>
            <person name="Liu M."/>
            <person name="Fu X."/>
            <person name="Pan Q."/>
            <person name="Wang Y."/>
            <person name="Lv Z."/>
            <person name="Lu X."/>
            <person name="Zhang F."/>
            <person name="Jiang W."/>
            <person name="Ma Y."/>
            <person name="Chen M."/>
            <person name="Hao X."/>
            <person name="Li L."/>
            <person name="Tang Y."/>
            <person name="Lv G."/>
            <person name="Zhou Y."/>
            <person name="Sun X."/>
            <person name="Brodelius P.E."/>
            <person name="Rose J.K.C."/>
            <person name="Tang K."/>
        </authorList>
    </citation>
    <scope>NUCLEOTIDE SEQUENCE [LARGE SCALE GENOMIC DNA]</scope>
    <source>
        <strain evidence="6">cv. Huhao1</strain>
        <tissue evidence="5">Leaf</tissue>
    </source>
</reference>
<sequence length="171" mass="18439">MMVMGDYYGMSGMNSTSGMVFSGNSGMGNSSLGFAQIGKSCASDAVAGLKHDAGLAFEWSVEEQYKLEEGISKFCVVIMIIWAAKKSTPTTGGVKKPHRYRPGTVALCVGYVVLYLALDKIRFESLTDKSKLDGQPELFIHIVPDKTNNTLTIIDSGVGMTKAETDSRTYA</sequence>
<dbReference type="STRING" id="35608.A0A2U1Q080"/>
<comment type="similarity">
    <text evidence="1">Belongs to the heat shock protein 90 family.</text>
</comment>
<dbReference type="InterPro" id="IPR001404">
    <property type="entry name" value="Hsp90_fam"/>
</dbReference>
<keyword evidence="2" id="KW-0547">Nucleotide-binding</keyword>
<protein>
    <submittedName>
        <fullName evidence="5">Uncharacterized protein</fullName>
    </submittedName>
</protein>